<dbReference type="SUPFAM" id="SSF56988">
    <property type="entry name" value="Anthrax protective antigen"/>
    <property type="match status" value="1"/>
</dbReference>
<evidence type="ECO:0000256" key="3">
    <source>
        <dbReference type="ARBA" id="ARBA00004316"/>
    </source>
</evidence>
<feature type="compositionally biased region" description="Low complexity" evidence="12">
    <location>
        <begin position="4471"/>
        <end position="4488"/>
    </location>
</feature>
<evidence type="ECO:0000256" key="5">
    <source>
        <dbReference type="ARBA" id="ARBA00022692"/>
    </source>
</evidence>
<keyword evidence="10" id="KW-0325">Glycoprotein</keyword>
<name>A0AAD3DGX9_9CHLO</name>
<gene>
    <name evidence="16" type="ORF">Agub_g1045</name>
</gene>
<dbReference type="InterPro" id="IPR006626">
    <property type="entry name" value="PbH1"/>
</dbReference>
<evidence type="ECO:0000256" key="10">
    <source>
        <dbReference type="ARBA" id="ARBA00023180"/>
    </source>
</evidence>
<comment type="subcellular location">
    <subcellularLocation>
        <location evidence="2">Cell membrane</location>
    </subcellularLocation>
    <subcellularLocation>
        <location evidence="3">Cell projection</location>
    </subcellularLocation>
    <subcellularLocation>
        <location evidence="1">Membrane</location>
        <topology evidence="1">Single-pass membrane protein</topology>
    </subcellularLocation>
</comment>
<feature type="compositionally biased region" description="Basic and acidic residues" evidence="12">
    <location>
        <begin position="4666"/>
        <end position="4677"/>
    </location>
</feature>
<keyword evidence="7" id="KW-0677">Repeat</keyword>
<feature type="domain" description="G8" evidence="14">
    <location>
        <begin position="1157"/>
        <end position="1277"/>
    </location>
</feature>
<dbReference type="InterPro" id="IPR014756">
    <property type="entry name" value="Ig_E-set"/>
</dbReference>
<dbReference type="Pfam" id="PF01833">
    <property type="entry name" value="TIG"/>
    <property type="match status" value="4"/>
</dbReference>
<keyword evidence="17" id="KW-1185">Reference proteome</keyword>
<reference evidence="16 17" key="1">
    <citation type="journal article" date="2021" name="Sci. Rep.">
        <title>Genome sequencing of the multicellular alga Astrephomene provides insights into convergent evolution of germ-soma differentiation.</title>
        <authorList>
            <person name="Yamashita S."/>
            <person name="Yamamoto K."/>
            <person name="Matsuzaki R."/>
            <person name="Suzuki S."/>
            <person name="Yamaguchi H."/>
            <person name="Hirooka S."/>
            <person name="Minakuchi Y."/>
            <person name="Miyagishima S."/>
            <person name="Kawachi M."/>
            <person name="Toyoda A."/>
            <person name="Nozaki H."/>
        </authorList>
    </citation>
    <scope>NUCLEOTIDE SEQUENCE [LARGE SCALE GENOMIC DNA]</scope>
    <source>
        <strain evidence="16 17">NIES-4017</strain>
    </source>
</reference>
<keyword evidence="5 13" id="KW-0812">Transmembrane</keyword>
<feature type="domain" description="PA14" evidence="15">
    <location>
        <begin position="398"/>
        <end position="546"/>
    </location>
</feature>
<dbReference type="SMART" id="SM00710">
    <property type="entry name" value="PbH1"/>
    <property type="match status" value="11"/>
</dbReference>
<feature type="compositionally biased region" description="Pro residues" evidence="12">
    <location>
        <begin position="4354"/>
        <end position="4363"/>
    </location>
</feature>
<dbReference type="EMBL" id="BMAR01000001">
    <property type="protein sequence ID" value="GFR40478.1"/>
    <property type="molecule type" value="Genomic_DNA"/>
</dbReference>
<organism evidence="16 17">
    <name type="scientific">Astrephomene gubernaculifera</name>
    <dbReference type="NCBI Taxonomy" id="47775"/>
    <lineage>
        <taxon>Eukaryota</taxon>
        <taxon>Viridiplantae</taxon>
        <taxon>Chlorophyta</taxon>
        <taxon>core chlorophytes</taxon>
        <taxon>Chlorophyceae</taxon>
        <taxon>CS clade</taxon>
        <taxon>Chlamydomonadales</taxon>
        <taxon>Astrephomenaceae</taxon>
        <taxon>Astrephomene</taxon>
    </lineage>
</organism>
<sequence length="4677" mass="492599">MPASGGLVSVDLAGIAQGSSVTSMYLLPYVPSYTNYTALSAAFAGRTTCDDMVVAADGSSAACNSTAMPSGRYHVLVVMSSGLQLLSGDTVVYDLFMTSVSPSLGSIGGGTLLVITGGGFSTVVSENVVFLSVPVSTTFINGLVECIGVAVTPTQLTCRTQPHLATNADADDPNAKDVMPVATAPAPVVVVLCNANYNTTLLRQYCWSLQSTAHSRCVGGPCTYGYDTALTPAVAGISPSRGFGGSTVAVSGVNLQDITVVEFMQGGVVRGVGRDVAAFIDTSAGTSYGGHITCVAPDLPAGVYTIRLKKANGEMSVDPLGVGVFTYTATIAALSGNAGSLAGGLPLVVTVGGTGLATGNATANTVTISGLPCPVLSMDNATQLTCLAPGINGYVYAEYWNLAVNTFSMPNVLSFSKPDLARLEKGIAFEWTNGSPLLGTIQADYFAARYTFYLQIDQPENVTFLVSADDAARLYIDDVLLGSQGAYLNTLLTVGVHKVVVTYTEYAGYASVKLSSAVVTGSGALTFSALEWQKVTPFPPGVALPVVLTVNGVAADPDCPITPLTLRLPNQPQLPAEPAQVTLPQGACAYVYTSYRTPTLTAVRPTPVSGLTQPSFIGLNTAISIYGNFLVDPSSGAGQISVTIANQSCAITDFAMFNATTNTTRITCTAPAVPAGTWPVRIAVADLGLTRPTASATTDMPVITYSLKVVTYNSPSLSSPITNCQFSMFGGGTLNISGYGFVRGLVDSALQRNMTALWDSTTCTSTSTSTPTCEAATSGRLNLTAAACDGPTAVFRLSRFTTTNPQSFAGNNSAKATLRYKPRVYSTGVTPATYVETQSAEQLQFCGGRTPALSNISPATVAPDVGAAGAATLSLTWYLAGVGSNNNTIMATAAGSASNATVEFASGPTLLPCSSPVVTSSTIGASTYTESVSCTLPAYMPASNYTLWLCIQPFGCGFTPVYSVPLTVSSAGPSVGSSAGGIPVTITGKGFDTNAALVSIRFGNSTCRVVSSSPTSVTCVTGALVSKPVSPIVAPLSITPTIGASEITYPGLTFTFDPSLESTLLSITPARGSTEGGTPVTLKGSNFLTGVATTVTVGETACGSVVVVNDTTIQCTTGKPPSSVLRVPLPVTVYQEGRGNARSLASYKYIDLWSRNSTWGGGALPGYGDSVMIPSGVTVLLDMSPPKLYMLVLEGNLEFDDTQPYINLQAHYILVKGGNFTIGSTDKPYPGRANITMHGLPDSLDLPMYGAKSLGVRQGVVTFFGQPKVPVYTVLNRTVDPGATSITVNGMVNWQIGDKIVIASSSFMPDEVDEAAITGLDNATIPGCTIISLDTPMQYTHLGEVHKQAGAPTPLDMRAEVAVLTRNIVLQGDYDSAKYMYGVQVMVNSPSYLPRALVRFDNVEITQSGQAFRLGRYSMHWHMHGDVAFQSWVRGCSIHHTYNRAITIHGTHHAIIQNTVAYNTMGHTFFLEDGIESGNLIENNIAIYGKASDALLISDTTPAQYWITNPNNTVRNNVATGSEAYGYWYRMLDNPDGPSTTTTVCPKFTPLLEFTNNTAHSNQFYGFRIHPEYYPRNVPCNAFSSPFSQQPAVFRGFRAYKNGVKGFIGTQMGLVQLVDVVMGDNGGGPRSHIISGKDNGANWEISWVTDDRDRYDVALTQMAGLFNATLYARTTTGMHGTAGQWPSDRRITGIIAQSPVLGDSKHSALMTVANVTFVDYTPSTGANIYALEHCGKCKAFQGGATCFTSNLTFVSADGSRPALSNWTWGHQGIFLDTDGSLINNYTLPLELLPGAAANWTYGPGATLHSAVDNELFDPSECFYMPNTSASPNGVYCSPALTFRRVMLNDHQPEVLTAKNLVVVSLATNRSSRVHQTHYNEDGYQFTVATGRDYWLQWDMPYRLDPVSYTLHKMDLMDVPHFVHLTNKIVQVEDHFTVNGQYSNLTSLPAPFPNTTHGSFYYNKSLAVNSWWWGNTTYNDTKFTVFVAGRSDKSLQIASFACPDGGCSEVPDTVVDIRAGTLLWSDASTWTSRGNKPKEGENVTIPYGWDLIIDESPPLLQLLVIQGSVRFDPTKNITLTATYIVVMGQGSLRAGNASTPHPTVATIVLNGTRDNPDLAIDKNLNLGSKVLAAISGGTIELFGRQVQQRWTRLNTPAVPNDTSITVSNPNHGWRVGDKVLIASTSYNVWQTEIRSITAILGNGATLQLDSPLRYPHGAVLKAYPGGPTVDMRAEVGLLSSNILITAIDGPSTHAFAGEYFGARMVVSGNSTGRFNNIAMEYCGQAGLTDRACVFFDRLASVRVSQDNSSDSGAGSLDALVSNPSFLRSSALVWGLYTNVRVGGVPKTADPVEVSGNVMFEAYDMHSVDVDTTNNTIRGNLVLGTIKEMGGKSTSDTFQVATFNILSPANWVEDNVAGGSERYGYTYYGTPCSASFLAGSFRNNTAHSSLAGMWLRASNESLLDGCTAVRNFTTYMNWDFGIISIRGIATDVLLENVNVLDNKHAGVTILRLGNAITDVASARWQGGLLAGQSSPDVCSACATLSDVGCHKKLSLMSYNQDTPFTPAVGLQSAQFNLFFADGPERKPYDMAKGYPLVHGMFNVSGVTLADFYGKDGCGGSAVGTYALSNHQLGYDVFYPHLFSNMNIVNVSTGASQGLVFHNPADPNWRNERDCYDIDYTRPDGSVIPLNCAGPKHVYWRDLDGSLFGNLAATSTIAGAFHSGPRTFPMDQGTPVLPGPCTYSSVLKAYSCIKGSTSFLLDERLKPNPIPATGIFGDPQHFVLESRDKDAETRNFSPVFFNVSGSIDLGVPTRDYGCCFSYGCQKRLSTFWTYLPSGQTVYITFQGTPAQNFRLWFPYADPDKEIVVVINYVHTVNRRYVYLAPGSGPYSGRVAPQNEPVRIGDGLGHGAYYWDQNNTLLYVKLMGGMSLEIRTESAVLISQSFALTVDQFYSTAALFLANLANVMGVDLSRLYIAKIVPGSSMVTTGITPPTTYTEPLAEASFSQGTDPGDPLPPSEPASSPPPPASYSNTVLADLVSAVVAYNRAVSDPDAASTLGVAPLGPPVTDVSGLSGVDATLAAAVSQSLEVAGIKVTDTSTTTASPPPSSPPPPPSPSEVPLPPSPAPPSPSMTLYWSDVLTWTTLGGKPTEGDNVTIPYGWDLVIDESPPPLQVLTILGNVRFDPTQDITLIATHILVMGKGALRAGTPSAPHPSLVNIQLNGSRDIPVMTIEGSLLGSKTLAAILGGTIDLHGRQVGQRWTRLNTPALPDDTSITVSNPNHGWRVGDKVLIASTTYNVWQTEIRSITAILDDDVTLQLDSPLLYPHGAVLKAYPDGPTVDMRAEVGLLSSTVTITGRNDSMSEAFSSDLYGARVVVSGNSVARFSGVTLDYCGQAGAADRACILFDQLGNVRAASIDSAANANTLIRNPSILRNCALVWGVNSNVRVTGGANSDSVDISGNVLFVSYDSHSVDIATSNNTVKGNLVLGTMKEMSGNHSADVAMPSSFNILSPANWVEDNVAGGSERYGYTYYGTPCSASFLAGSFRNNTAHSCLAGMWLRASNESLLDGCTAVRNFTTYMNWDFGLISARGIPTHVLFQDVNVLDVKHSGVTILRSGSMWQQANVRWHGGLLAGQSHPDVCSACSNLTDMGCHPKPCTQSFNIKSPFTPAVGLQSAQFALGFTVGPEAQPWDEPTGYALVHGNFNITGVTLADFPGPNGCGGTTAGAYALANHPAAPDAFHPHFFSGMNVVNVGSGSSQGLFLHTPPNPTWRTEARCGVANYTRPDGSSIPLNCAGPAHVYWRDLDGSLLSDVGAIAGIFAAGPRTFPMDQGTPVLPGPCSYSAEYMSYNCTVGSSAFLLDEQLKPSPIPTSGIFGDPQHFVLESRDNDTESRNCGPVLFNVSGSIDLVTSSMNRGSCVANSTCVKRLSTFWTYLPSGQTVYVNFTGTPPRSLRMWYPYADPGTELVVVLNYPTARNRKYVYVPSGNGNATGGMTGEAQPVSIGDGTGHGANYWDGDSAQLYVKVTGGKSLEVRTESALLVSQAFTLTVDQFYATSASFLTNLAAAMGIDARRMYITKVVPGSTVVTTSIGAAPSSAGDLPEPAFSAAVSPSPSRRLAASTSNEATDLYNAVLAFQVAMSNSAAASTLGVTPLGSFSVDIGLLSSTDTTLAQAVSQYLSSAGITVVDSSQPSSEAKSTDSTPPPPSPTVSPSLPTDALPNIAPAASPGTADGSTPTNTDGSGGSPPSTTTSPSPSPSGGSSSTNYTPIIAGVVIACAVVGMMIAAAVIVVKRRSTKRTHPEPPSEVQPPPGTEIATSPRGSGGSASSNVREAFMTTSPAKQQPTEHAQLPSTAPTSDPPPAPAPLQQPVDVVVSPGAAPEMPRSPSLAAGVLAPSRPVELIRPLVSTHKQPHSAPLVPAVPLGPPVSSSRTALPDMPTKAPAELKPSSSSSRSSGPSISSQGQPVRRTDSTPESAFASAPAAALAAQAGERSAERASSGNGGHSGSAPQAPREPAGLSALEPECPAEEKADDAVQRETPGGETQVVPVQHTLTTQDSIISHPKQRPGSKGNDTASSGSHELRSPGPDIAQAGQGAHPDSRRPTMLLPGGMVEFEASPSLLRSEVAALMLAAGGATDGLMRSPHAAEGEAVQASGASMHARSPAGLHSDSMRKLERMTAD</sequence>
<feature type="domain" description="G8" evidence="14">
    <location>
        <begin position="2027"/>
        <end position="2154"/>
    </location>
</feature>
<keyword evidence="6" id="KW-0732">Signal</keyword>
<evidence type="ECO:0000256" key="11">
    <source>
        <dbReference type="ARBA" id="ARBA00023273"/>
    </source>
</evidence>
<dbReference type="PANTHER" id="PTHR46769">
    <property type="entry name" value="POLYCYSTIC KIDNEY AND HEPATIC DISEASE 1 (AUTOSOMAL RECESSIVE)-LIKE 1"/>
    <property type="match status" value="1"/>
</dbReference>
<dbReference type="SMART" id="SM00429">
    <property type="entry name" value="IPT"/>
    <property type="match status" value="4"/>
</dbReference>
<feature type="region of interest" description="Disordered" evidence="12">
    <location>
        <begin position="3093"/>
        <end position="3125"/>
    </location>
</feature>
<feature type="compositionally biased region" description="Polar residues" evidence="12">
    <location>
        <begin position="4312"/>
        <end position="4343"/>
    </location>
</feature>
<evidence type="ECO:0000256" key="4">
    <source>
        <dbReference type="ARBA" id="ARBA00022475"/>
    </source>
</evidence>
<keyword evidence="8 13" id="KW-1133">Transmembrane helix</keyword>
<feature type="transmembrane region" description="Helical" evidence="13">
    <location>
        <begin position="4266"/>
        <end position="4288"/>
    </location>
</feature>
<dbReference type="CDD" id="cd00603">
    <property type="entry name" value="IPT_PCSR"/>
    <property type="match status" value="3"/>
</dbReference>
<dbReference type="InterPro" id="IPR055401">
    <property type="entry name" value="CEMIP_beta-hel_dom"/>
</dbReference>
<dbReference type="Proteomes" id="UP001054857">
    <property type="component" value="Unassembled WGS sequence"/>
</dbReference>
<dbReference type="SUPFAM" id="SSF81296">
    <property type="entry name" value="E set domains"/>
    <property type="match status" value="4"/>
</dbReference>
<keyword evidence="4" id="KW-1003">Cell membrane</keyword>
<evidence type="ECO:0008006" key="18">
    <source>
        <dbReference type="Google" id="ProtNLM"/>
    </source>
</evidence>
<evidence type="ECO:0000313" key="16">
    <source>
        <dbReference type="EMBL" id="GFR40478.1"/>
    </source>
</evidence>
<feature type="compositionally biased region" description="Pro residues" evidence="12">
    <location>
        <begin position="3010"/>
        <end position="3025"/>
    </location>
</feature>
<dbReference type="Pfam" id="PF10162">
    <property type="entry name" value="G8"/>
    <property type="match status" value="3"/>
</dbReference>
<evidence type="ECO:0000256" key="12">
    <source>
        <dbReference type="SAM" id="MobiDB-lite"/>
    </source>
</evidence>
<feature type="domain" description="G8" evidence="14">
    <location>
        <begin position="3137"/>
        <end position="3263"/>
    </location>
</feature>
<dbReference type="Pfam" id="PF24606">
    <property type="entry name" value="CEMIP_beta-hel"/>
    <property type="match status" value="1"/>
</dbReference>
<feature type="compositionally biased region" description="Low complexity" evidence="12">
    <location>
        <begin position="4445"/>
        <end position="4458"/>
    </location>
</feature>
<keyword evidence="11" id="KW-0966">Cell projection</keyword>
<dbReference type="InterPro" id="IPR011050">
    <property type="entry name" value="Pectin_lyase_fold/virulence"/>
</dbReference>
<feature type="compositionally biased region" description="Low complexity" evidence="12">
    <location>
        <begin position="4411"/>
        <end position="4427"/>
    </location>
</feature>
<dbReference type="SUPFAM" id="SSF51126">
    <property type="entry name" value="Pectin lyase-like"/>
    <property type="match status" value="2"/>
</dbReference>
<feature type="compositionally biased region" description="Low complexity" evidence="12">
    <location>
        <begin position="4229"/>
        <end position="4260"/>
    </location>
</feature>
<evidence type="ECO:0000256" key="6">
    <source>
        <dbReference type="ARBA" id="ARBA00022729"/>
    </source>
</evidence>
<proteinExistence type="predicted"/>
<dbReference type="PANTHER" id="PTHR46769:SF2">
    <property type="entry name" value="FIBROCYSTIN-L ISOFORM 2 PRECURSOR-RELATED"/>
    <property type="match status" value="1"/>
</dbReference>
<dbReference type="SMART" id="SM01225">
    <property type="entry name" value="G8"/>
    <property type="match status" value="3"/>
</dbReference>
<dbReference type="InterPro" id="IPR012334">
    <property type="entry name" value="Pectin_lyas_fold"/>
</dbReference>
<dbReference type="PROSITE" id="PS51820">
    <property type="entry name" value="PA14"/>
    <property type="match status" value="1"/>
</dbReference>
<feature type="region of interest" description="Disordered" evidence="12">
    <location>
        <begin position="4637"/>
        <end position="4677"/>
    </location>
</feature>
<dbReference type="Gene3D" id="2.160.20.10">
    <property type="entry name" value="Single-stranded right-handed beta-helix, Pectin lyase-like"/>
    <property type="match status" value="1"/>
</dbReference>
<feature type="region of interest" description="Disordered" evidence="12">
    <location>
        <begin position="4401"/>
        <end position="4604"/>
    </location>
</feature>
<dbReference type="GO" id="GO:0005886">
    <property type="term" value="C:plasma membrane"/>
    <property type="evidence" value="ECO:0007669"/>
    <property type="project" value="UniProtKB-SubCell"/>
</dbReference>
<evidence type="ECO:0000256" key="8">
    <source>
        <dbReference type="ARBA" id="ARBA00022989"/>
    </source>
</evidence>
<accession>A0AAD3DGX9</accession>
<feature type="region of interest" description="Disordered" evidence="12">
    <location>
        <begin position="3000"/>
        <end position="3027"/>
    </location>
</feature>
<feature type="region of interest" description="Disordered" evidence="12">
    <location>
        <begin position="4291"/>
        <end position="4365"/>
    </location>
</feature>
<protein>
    <recommendedName>
        <fullName evidence="18">Fibrocystin-L</fullName>
    </recommendedName>
</protein>
<feature type="compositionally biased region" description="Basic and acidic residues" evidence="12">
    <location>
        <begin position="4524"/>
        <end position="4533"/>
    </location>
</feature>
<dbReference type="InterPro" id="IPR052387">
    <property type="entry name" value="Fibrocystin"/>
</dbReference>
<dbReference type="PROSITE" id="PS51484">
    <property type="entry name" value="G8"/>
    <property type="match status" value="3"/>
</dbReference>
<evidence type="ECO:0000256" key="1">
    <source>
        <dbReference type="ARBA" id="ARBA00004167"/>
    </source>
</evidence>
<evidence type="ECO:0000256" key="7">
    <source>
        <dbReference type="ARBA" id="ARBA00022737"/>
    </source>
</evidence>
<dbReference type="InterPro" id="IPR002909">
    <property type="entry name" value="IPT_dom"/>
</dbReference>
<dbReference type="Gene3D" id="2.60.40.10">
    <property type="entry name" value="Immunoglobulins"/>
    <property type="match status" value="5"/>
</dbReference>
<dbReference type="InterPro" id="IPR037524">
    <property type="entry name" value="PA14/GLEYA"/>
</dbReference>
<evidence type="ECO:0000259" key="14">
    <source>
        <dbReference type="PROSITE" id="PS51484"/>
    </source>
</evidence>
<evidence type="ECO:0000256" key="9">
    <source>
        <dbReference type="ARBA" id="ARBA00023136"/>
    </source>
</evidence>
<evidence type="ECO:0000259" key="15">
    <source>
        <dbReference type="PROSITE" id="PS51820"/>
    </source>
</evidence>
<dbReference type="InterPro" id="IPR013783">
    <property type="entry name" value="Ig-like_fold"/>
</dbReference>
<feature type="compositionally biased region" description="Pro residues" evidence="12">
    <location>
        <begin position="3101"/>
        <end position="3125"/>
    </location>
</feature>
<evidence type="ECO:0000256" key="13">
    <source>
        <dbReference type="SAM" id="Phobius"/>
    </source>
</evidence>
<keyword evidence="9 13" id="KW-0472">Membrane</keyword>
<comment type="caution">
    <text evidence="16">The sequence shown here is derived from an EMBL/GenBank/DDBJ whole genome shotgun (WGS) entry which is preliminary data.</text>
</comment>
<dbReference type="GO" id="GO:0042995">
    <property type="term" value="C:cell projection"/>
    <property type="evidence" value="ECO:0007669"/>
    <property type="project" value="UniProtKB-SubCell"/>
</dbReference>
<evidence type="ECO:0000256" key="2">
    <source>
        <dbReference type="ARBA" id="ARBA00004236"/>
    </source>
</evidence>
<feature type="region of interest" description="Disordered" evidence="12">
    <location>
        <begin position="4186"/>
        <end position="4260"/>
    </location>
</feature>
<evidence type="ECO:0000313" key="17">
    <source>
        <dbReference type="Proteomes" id="UP001054857"/>
    </source>
</evidence>
<dbReference type="InterPro" id="IPR019316">
    <property type="entry name" value="G8_domain"/>
</dbReference>
<feature type="compositionally biased region" description="Pro residues" evidence="12">
    <location>
        <begin position="4299"/>
        <end position="4309"/>
    </location>
</feature>